<dbReference type="eggNOG" id="ENOG502S2B1">
    <property type="taxonomic scope" value="Eukaryota"/>
</dbReference>
<proteinExistence type="predicted"/>
<dbReference type="EMBL" id="KE344395">
    <property type="protein sequence ID" value="EXB60486.1"/>
    <property type="molecule type" value="Genomic_DNA"/>
</dbReference>
<dbReference type="OrthoDB" id="1919827at2759"/>
<accession>W9QZ55</accession>
<name>W9QZ55_9ROSA</name>
<reference evidence="2" key="1">
    <citation type="submission" date="2013-01" db="EMBL/GenBank/DDBJ databases">
        <title>Draft Genome Sequence of a Mulberry Tree, Morus notabilis C.K. Schneid.</title>
        <authorList>
            <person name="He N."/>
            <person name="Zhao S."/>
        </authorList>
    </citation>
    <scope>NUCLEOTIDE SEQUENCE</scope>
</reference>
<gene>
    <name evidence="1" type="ORF">L484_014941</name>
</gene>
<keyword evidence="2" id="KW-1185">Reference proteome</keyword>
<evidence type="ECO:0000313" key="1">
    <source>
        <dbReference type="EMBL" id="EXB60486.1"/>
    </source>
</evidence>
<dbReference type="AlphaFoldDB" id="W9QZ55"/>
<evidence type="ECO:0000313" key="2">
    <source>
        <dbReference type="Proteomes" id="UP000030645"/>
    </source>
</evidence>
<dbReference type="PANTHER" id="PTHR36323">
    <property type="entry name" value="MYOTUBULARIN-LIKE PROTEIN"/>
    <property type="match status" value="1"/>
</dbReference>
<dbReference type="KEGG" id="mnt:21398057"/>
<dbReference type="PANTHER" id="PTHR36323:SF1">
    <property type="entry name" value="MYOTUBULARIN-LIKE PROTEIN"/>
    <property type="match status" value="1"/>
</dbReference>
<dbReference type="Proteomes" id="UP000030645">
    <property type="component" value="Unassembled WGS sequence"/>
</dbReference>
<protein>
    <submittedName>
        <fullName evidence="1">Uncharacterized protein</fullName>
    </submittedName>
</protein>
<sequence>MGPEFNRFHHHQVHQRNAIFLPMLCSRPAIKDVHGLPRCVDRSSSSSSDPLSPRISCIGQVKRKNRVVGFPNPHRSLNALIKNTTNNNNAKNDNHNIHIVKYSKLKKFFSSKNLTPNTNTPVAGNGRRRVTAPANGANGNGCCGCSSRGVCNSEKCVVSVVDLDPPLPVVKRPIQAQEGMEVESLWKRRSGGVTLKGLQLQQIHHPRHHHYDHLDQPTTV</sequence>
<organism evidence="1 2">
    <name type="scientific">Morus notabilis</name>
    <dbReference type="NCBI Taxonomy" id="981085"/>
    <lineage>
        <taxon>Eukaryota</taxon>
        <taxon>Viridiplantae</taxon>
        <taxon>Streptophyta</taxon>
        <taxon>Embryophyta</taxon>
        <taxon>Tracheophyta</taxon>
        <taxon>Spermatophyta</taxon>
        <taxon>Magnoliopsida</taxon>
        <taxon>eudicotyledons</taxon>
        <taxon>Gunneridae</taxon>
        <taxon>Pentapetalae</taxon>
        <taxon>rosids</taxon>
        <taxon>fabids</taxon>
        <taxon>Rosales</taxon>
        <taxon>Moraceae</taxon>
        <taxon>Moreae</taxon>
        <taxon>Morus</taxon>
    </lineage>
</organism>